<evidence type="ECO:0000313" key="3">
    <source>
        <dbReference type="Proteomes" id="UP000018130"/>
    </source>
</evidence>
<dbReference type="PROSITE" id="PS51257">
    <property type="entry name" value="PROKAR_LIPOPROTEIN"/>
    <property type="match status" value="1"/>
</dbReference>
<protein>
    <recommendedName>
        <fullName evidence="4">Lipoprotein</fullName>
    </recommendedName>
</protein>
<evidence type="ECO:0008006" key="4">
    <source>
        <dbReference type="Google" id="ProtNLM"/>
    </source>
</evidence>
<evidence type="ECO:0000313" key="2">
    <source>
        <dbReference type="EMBL" id="CCQ70102.1"/>
    </source>
</evidence>
<name>T2JZL9_CROWT</name>
<dbReference type="EMBL" id="CAQN01001111">
    <property type="protein sequence ID" value="CCQ70102.1"/>
    <property type="molecule type" value="Genomic_DNA"/>
</dbReference>
<organism evidence="2 3">
    <name type="scientific">Crocosphaera watsonii WH 0402</name>
    <dbReference type="NCBI Taxonomy" id="1284629"/>
    <lineage>
        <taxon>Bacteria</taxon>
        <taxon>Bacillati</taxon>
        <taxon>Cyanobacteriota</taxon>
        <taxon>Cyanophyceae</taxon>
        <taxon>Oscillatoriophycideae</taxon>
        <taxon>Chroococcales</taxon>
        <taxon>Aphanothecaceae</taxon>
        <taxon>Crocosphaera</taxon>
    </lineage>
</organism>
<gene>
    <name evidence="2" type="ORF">CWATWH0402_2983</name>
</gene>
<feature type="signal peptide" evidence="1">
    <location>
        <begin position="1"/>
        <end position="19"/>
    </location>
</feature>
<dbReference type="RefSeq" id="WP_048327247.1">
    <property type="nucleotide sequence ID" value="NZ_CAQN01001111.1"/>
</dbReference>
<reference evidence="2 3" key="1">
    <citation type="submission" date="2013-01" db="EMBL/GenBank/DDBJ databases">
        <authorList>
            <person name="Bench S."/>
        </authorList>
    </citation>
    <scope>NUCLEOTIDE SEQUENCE [LARGE SCALE GENOMIC DNA]</scope>
    <source>
        <strain evidence="2 3">WH 0402</strain>
    </source>
</reference>
<comment type="caution">
    <text evidence="2">The sequence shown here is derived from an EMBL/GenBank/DDBJ whole genome shotgun (WGS) entry which is preliminary data.</text>
</comment>
<proteinExistence type="predicted"/>
<keyword evidence="1" id="KW-0732">Signal</keyword>
<dbReference type="AlphaFoldDB" id="T2JZL9"/>
<feature type="chain" id="PRO_5004590669" description="Lipoprotein" evidence="1">
    <location>
        <begin position="20"/>
        <end position="89"/>
    </location>
</feature>
<accession>T2JZL9</accession>
<reference evidence="2 3" key="2">
    <citation type="submission" date="2013-09" db="EMBL/GenBank/DDBJ databases">
        <title>Whole genome comparison of six Crocosphaera watsonii strains with differing phenotypes.</title>
        <authorList>
            <person name="Bench S.R."/>
            <person name="Heller P."/>
            <person name="Frank I."/>
            <person name="Arciniega M."/>
            <person name="Shilova I.N."/>
            <person name="Zehr J.P."/>
        </authorList>
    </citation>
    <scope>NUCLEOTIDE SEQUENCE [LARGE SCALE GENOMIC DNA]</scope>
    <source>
        <strain evidence="2 3">WH 0402</strain>
    </source>
</reference>
<dbReference type="Proteomes" id="UP000018130">
    <property type="component" value="Unassembled WGS sequence"/>
</dbReference>
<evidence type="ECO:0000256" key="1">
    <source>
        <dbReference type="SAM" id="SignalP"/>
    </source>
</evidence>
<sequence>MLKKLGITLVLISPLLTMACGSIGETVDINIPDECQESADYIQAFANGIDNHLQTKRIAPQDTNNYGSYSGQAQECFALGHISAVLFAP</sequence>